<reference evidence="1 2" key="1">
    <citation type="submission" date="2023-10" db="EMBL/GenBank/DDBJ databases">
        <title>SFO-1, KPC-2, NDM-1 were first reported in Portuguese citrobacter collected clinically.</title>
        <authorList>
            <person name="Guo K."/>
        </authorList>
    </citation>
    <scope>NUCLEOTIDE SEQUENCE [LARGE SCALE GENOMIC DNA]</scope>
    <source>
        <strain evidence="1 2">L2724hy</strain>
    </source>
</reference>
<evidence type="ECO:0000313" key="1">
    <source>
        <dbReference type="EMBL" id="WOH43143.1"/>
    </source>
</evidence>
<gene>
    <name evidence="1" type="ORF">RY846_21505</name>
</gene>
<dbReference type="EMBL" id="CP136601">
    <property type="protein sequence ID" value="WOH43143.1"/>
    <property type="molecule type" value="Genomic_DNA"/>
</dbReference>
<dbReference type="InterPro" id="IPR032568">
    <property type="entry name" value="DUF4926"/>
</dbReference>
<sequence>MKLSPLDVVFLNVDLPGDGLTKGQVGAVIDVYYSPSLAYEVEFCDKEGKTIASLALSSEQLTKDFTYIP</sequence>
<dbReference type="RefSeq" id="WP_060682836.1">
    <property type="nucleotide sequence ID" value="NZ_CP012554.1"/>
</dbReference>
<accession>A0ABZ0GZP0</accession>
<name>A0ABZ0GZP0_9ENTR</name>
<evidence type="ECO:0000313" key="2">
    <source>
        <dbReference type="Proteomes" id="UP001302613"/>
    </source>
</evidence>
<protein>
    <submittedName>
        <fullName evidence="1">DUF4926 domain-containing protein</fullName>
    </submittedName>
</protein>
<proteinExistence type="predicted"/>
<keyword evidence="2" id="KW-1185">Reference proteome</keyword>
<dbReference type="Pfam" id="PF16277">
    <property type="entry name" value="DUF4926"/>
    <property type="match status" value="1"/>
</dbReference>
<dbReference type="Proteomes" id="UP001302613">
    <property type="component" value="Chromosome"/>
</dbReference>
<organism evidence="1 2">
    <name type="scientific">Citrobacter portucalensis</name>
    <dbReference type="NCBI Taxonomy" id="1639133"/>
    <lineage>
        <taxon>Bacteria</taxon>
        <taxon>Pseudomonadati</taxon>
        <taxon>Pseudomonadota</taxon>
        <taxon>Gammaproteobacteria</taxon>
        <taxon>Enterobacterales</taxon>
        <taxon>Enterobacteriaceae</taxon>
        <taxon>Citrobacter</taxon>
        <taxon>Citrobacter freundii complex</taxon>
    </lineage>
</organism>